<protein>
    <submittedName>
        <fullName evidence="2">Uncharacterized protein</fullName>
    </submittedName>
</protein>
<evidence type="ECO:0000313" key="2">
    <source>
        <dbReference type="EMBL" id="KXS13193.1"/>
    </source>
</evidence>
<name>A0A139A9V5_GONPJ</name>
<feature type="compositionally biased region" description="Polar residues" evidence="1">
    <location>
        <begin position="59"/>
        <end position="70"/>
    </location>
</feature>
<keyword evidence="3" id="KW-1185">Reference proteome</keyword>
<evidence type="ECO:0000256" key="1">
    <source>
        <dbReference type="SAM" id="MobiDB-lite"/>
    </source>
</evidence>
<dbReference type="Proteomes" id="UP000070544">
    <property type="component" value="Unassembled WGS sequence"/>
</dbReference>
<feature type="region of interest" description="Disordered" evidence="1">
    <location>
        <begin position="52"/>
        <end position="75"/>
    </location>
</feature>
<proteinExistence type="predicted"/>
<sequence>MKPSTQNLLGYHTCTVFPDGKDVVGVSVTGWKTPRIHVGKITPCEFLTIRSGYSPPEPHSSSTGPMSASGPTGAETVTKVSGSLCVVDSSCPSDISMPSSARPSSLANEAFTLANRVGPLPVPLSAVVAVNRKSSASPTGRPDAAYFTT</sequence>
<organism evidence="2 3">
    <name type="scientific">Gonapodya prolifera (strain JEL478)</name>
    <name type="common">Monoblepharis prolifera</name>
    <dbReference type="NCBI Taxonomy" id="1344416"/>
    <lineage>
        <taxon>Eukaryota</taxon>
        <taxon>Fungi</taxon>
        <taxon>Fungi incertae sedis</taxon>
        <taxon>Chytridiomycota</taxon>
        <taxon>Chytridiomycota incertae sedis</taxon>
        <taxon>Monoblepharidomycetes</taxon>
        <taxon>Monoblepharidales</taxon>
        <taxon>Gonapodyaceae</taxon>
        <taxon>Gonapodya</taxon>
    </lineage>
</organism>
<evidence type="ECO:0000313" key="3">
    <source>
        <dbReference type="Proteomes" id="UP000070544"/>
    </source>
</evidence>
<dbReference type="EMBL" id="KQ965781">
    <property type="protein sequence ID" value="KXS13193.1"/>
    <property type="molecule type" value="Genomic_DNA"/>
</dbReference>
<accession>A0A139A9V5</accession>
<gene>
    <name evidence="2" type="ORF">M427DRAFT_58909</name>
</gene>
<dbReference type="AlphaFoldDB" id="A0A139A9V5"/>
<reference evidence="2 3" key="1">
    <citation type="journal article" date="2015" name="Genome Biol. Evol.">
        <title>Phylogenomic analyses indicate that early fungi evolved digesting cell walls of algal ancestors of land plants.</title>
        <authorList>
            <person name="Chang Y."/>
            <person name="Wang S."/>
            <person name="Sekimoto S."/>
            <person name="Aerts A.L."/>
            <person name="Choi C."/>
            <person name="Clum A."/>
            <person name="LaButti K.M."/>
            <person name="Lindquist E.A."/>
            <person name="Yee Ngan C."/>
            <person name="Ohm R.A."/>
            <person name="Salamov A.A."/>
            <person name="Grigoriev I.V."/>
            <person name="Spatafora J.W."/>
            <person name="Berbee M.L."/>
        </authorList>
    </citation>
    <scope>NUCLEOTIDE SEQUENCE [LARGE SCALE GENOMIC DNA]</scope>
    <source>
        <strain evidence="2 3">JEL478</strain>
    </source>
</reference>